<dbReference type="InterPro" id="IPR036236">
    <property type="entry name" value="Znf_C2H2_sf"/>
</dbReference>
<comment type="caution">
    <text evidence="4">The sequence shown here is derived from an EMBL/GenBank/DDBJ whole genome shotgun (WGS) entry which is preliminary data.</text>
</comment>
<dbReference type="PROSITE" id="PS50157">
    <property type="entry name" value="ZINC_FINGER_C2H2_2"/>
    <property type="match status" value="1"/>
</dbReference>
<dbReference type="EMBL" id="BTSY01000002">
    <property type="protein sequence ID" value="GMT15927.1"/>
    <property type="molecule type" value="Genomic_DNA"/>
</dbReference>
<reference evidence="4" key="1">
    <citation type="submission" date="2023-10" db="EMBL/GenBank/DDBJ databases">
        <title>Genome assembly of Pristionchus species.</title>
        <authorList>
            <person name="Yoshida K."/>
            <person name="Sommer R.J."/>
        </authorList>
    </citation>
    <scope>NUCLEOTIDE SEQUENCE</scope>
    <source>
        <strain evidence="4">RS5133</strain>
    </source>
</reference>
<evidence type="ECO:0000313" key="4">
    <source>
        <dbReference type="EMBL" id="GMT15927.1"/>
    </source>
</evidence>
<evidence type="ECO:0000259" key="3">
    <source>
        <dbReference type="PROSITE" id="PS50157"/>
    </source>
</evidence>
<keyword evidence="1" id="KW-0862">Zinc</keyword>
<evidence type="ECO:0000256" key="2">
    <source>
        <dbReference type="SAM" id="MobiDB-lite"/>
    </source>
</evidence>
<evidence type="ECO:0000256" key="1">
    <source>
        <dbReference type="PROSITE-ProRule" id="PRU00042"/>
    </source>
</evidence>
<feature type="non-terminal residue" evidence="4">
    <location>
        <position position="1"/>
    </location>
</feature>
<feature type="compositionally biased region" description="Polar residues" evidence="2">
    <location>
        <begin position="95"/>
        <end position="117"/>
    </location>
</feature>
<organism evidence="4 5">
    <name type="scientific">Pristionchus fissidentatus</name>
    <dbReference type="NCBI Taxonomy" id="1538716"/>
    <lineage>
        <taxon>Eukaryota</taxon>
        <taxon>Metazoa</taxon>
        <taxon>Ecdysozoa</taxon>
        <taxon>Nematoda</taxon>
        <taxon>Chromadorea</taxon>
        <taxon>Rhabditida</taxon>
        <taxon>Rhabditina</taxon>
        <taxon>Diplogasteromorpha</taxon>
        <taxon>Diplogasteroidea</taxon>
        <taxon>Neodiplogasteridae</taxon>
        <taxon>Pristionchus</taxon>
    </lineage>
</organism>
<accession>A0AAV5VCM0</accession>
<dbReference type="Pfam" id="PF00096">
    <property type="entry name" value="zf-C2H2"/>
    <property type="match status" value="1"/>
</dbReference>
<dbReference type="PROSITE" id="PS00028">
    <property type="entry name" value="ZINC_FINGER_C2H2_1"/>
    <property type="match status" value="2"/>
</dbReference>
<proteinExistence type="predicted"/>
<keyword evidence="5" id="KW-1185">Reference proteome</keyword>
<keyword evidence="1" id="KW-0479">Metal-binding</keyword>
<feature type="non-terminal residue" evidence="4">
    <location>
        <position position="335"/>
    </location>
</feature>
<evidence type="ECO:0000313" key="5">
    <source>
        <dbReference type="Proteomes" id="UP001432322"/>
    </source>
</evidence>
<feature type="region of interest" description="Disordered" evidence="2">
    <location>
        <begin position="94"/>
        <end position="117"/>
    </location>
</feature>
<dbReference type="InterPro" id="IPR013087">
    <property type="entry name" value="Znf_C2H2_type"/>
</dbReference>
<name>A0AAV5VCM0_9BILA</name>
<dbReference type="AlphaFoldDB" id="A0AAV5VCM0"/>
<feature type="domain" description="C2H2-type" evidence="3">
    <location>
        <begin position="228"/>
        <end position="252"/>
    </location>
</feature>
<dbReference type="Gene3D" id="3.30.160.60">
    <property type="entry name" value="Classic Zinc Finger"/>
    <property type="match status" value="1"/>
</dbReference>
<dbReference type="GO" id="GO:0008270">
    <property type="term" value="F:zinc ion binding"/>
    <property type="evidence" value="ECO:0007669"/>
    <property type="project" value="UniProtKB-KW"/>
</dbReference>
<protein>
    <recommendedName>
        <fullName evidence="3">C2H2-type domain-containing protein</fullName>
    </recommendedName>
</protein>
<feature type="region of interest" description="Disordered" evidence="2">
    <location>
        <begin position="181"/>
        <end position="217"/>
    </location>
</feature>
<sequence length="335" mass="37029">QSLAKTDKIGDVVLQVLQLLELFSEKPIPYNELQNSADSISAISNSVKENDSSKSQLQMKDFIRNYASLRDCCFEMADAVEFAARSMIANHSDDQAASCSSHPSDSHGYNESFAVGSTTDPVLNQTKAEDLESVSLFSEGLVKEKEAEGTRTEGVVKEEMEEAEQQTHFDPMGVCLLPKEEEEEHHEMMSDCEPGVSYSDDQTAHRRKRKADSDGAASSSFAPNFIVHQCSFCNVAFSDDDTLREHQQVHLGVFNDRPYKCPICPLTYVLQAHLDTHYTTCHSSKAIGYAHSRSVSRACEFTQTGNSIAAKRVDCAPSTSSVDAVERMGYSPMHD</sequence>
<gene>
    <name evidence="4" type="ORF">PFISCL1PPCAC_7224</name>
</gene>
<keyword evidence="1" id="KW-0863">Zinc-finger</keyword>
<dbReference type="Proteomes" id="UP001432322">
    <property type="component" value="Unassembled WGS sequence"/>
</dbReference>
<dbReference type="SMART" id="SM00355">
    <property type="entry name" value="ZnF_C2H2"/>
    <property type="match status" value="2"/>
</dbReference>
<dbReference type="SUPFAM" id="SSF57667">
    <property type="entry name" value="beta-beta-alpha zinc fingers"/>
    <property type="match status" value="1"/>
</dbReference>